<dbReference type="PANTHER" id="PTHR43292">
    <property type="entry name" value="ACYL-COA DEHYDROGENASE"/>
    <property type="match status" value="1"/>
</dbReference>
<dbReference type="EMBL" id="CAEUNJ010000064">
    <property type="protein sequence ID" value="CAB4372280.1"/>
    <property type="molecule type" value="Genomic_DNA"/>
</dbReference>
<dbReference type="EMBL" id="CAESAL010000001">
    <property type="protein sequence ID" value="CAB4329511.1"/>
    <property type="molecule type" value="Genomic_DNA"/>
</dbReference>
<dbReference type="EMBL" id="CAFBNJ010000001">
    <property type="protein sequence ID" value="CAB4938529.1"/>
    <property type="molecule type" value="Genomic_DNA"/>
</dbReference>
<evidence type="ECO:0000313" key="13">
    <source>
        <dbReference type="EMBL" id="CAB4692018.1"/>
    </source>
</evidence>
<dbReference type="FunFam" id="2.40.110.10:FF:000002">
    <property type="entry name" value="Acyl-CoA dehydrogenase fadE12"/>
    <property type="match status" value="1"/>
</dbReference>
<dbReference type="InterPro" id="IPR013786">
    <property type="entry name" value="AcylCoA_DH/ox_N"/>
</dbReference>
<dbReference type="InterPro" id="IPR036250">
    <property type="entry name" value="AcylCo_DH-like_C"/>
</dbReference>
<evidence type="ECO:0000259" key="8">
    <source>
        <dbReference type="Pfam" id="PF02771"/>
    </source>
</evidence>
<dbReference type="GO" id="GO:0016627">
    <property type="term" value="F:oxidoreductase activity, acting on the CH-CH group of donors"/>
    <property type="evidence" value="ECO:0007669"/>
    <property type="project" value="InterPro"/>
</dbReference>
<dbReference type="Gene3D" id="1.10.540.10">
    <property type="entry name" value="Acyl-CoA dehydrogenase/oxidase, N-terminal domain"/>
    <property type="match status" value="1"/>
</dbReference>
<evidence type="ECO:0000313" key="10">
    <source>
        <dbReference type="EMBL" id="CAB4372280.1"/>
    </source>
</evidence>
<comment type="similarity">
    <text evidence="2">Belongs to the acyl-CoA dehydrogenase family.</text>
</comment>
<sequence>MDFTLSNDVVEFRAAIRSIIAETVTPEVVDEMHRSGTFDLPALNLALGAAGYIERAVPGLGKGDPVELWVLFNELEKAGAPFDGLAINIMIAGVVVAVGTDEQKARILPSIISGEAGVCMGYSEPDHGSDVASITTRAVRDGDEWMINGAKMWTTMAHKATWLILLTRTNTEVPKHKGLTMFIMPMDTPGITVEPVHTMATERTNATWYDDVRVGDDAVLGEVNSGWRTMTVALAFERGVMGGTNAGVPLLRHFRLWADKVGLSADPFVRYQMARTAIDMQVATLLTQRSAWIAGSGGLPGLEGSMTKLFATEAYQRSVRAFQEMAGSSGLLQFHEPGAAADGFIDYDARHAPVTTIYGGTSEIQRNNIAERHLRLPKAR</sequence>
<evidence type="ECO:0000313" key="11">
    <source>
        <dbReference type="EMBL" id="CAB4574245.1"/>
    </source>
</evidence>
<evidence type="ECO:0000259" key="7">
    <source>
        <dbReference type="Pfam" id="PF02770"/>
    </source>
</evidence>
<dbReference type="InterPro" id="IPR009100">
    <property type="entry name" value="AcylCoA_DH/oxidase_NM_dom_sf"/>
</dbReference>
<evidence type="ECO:0000313" key="16">
    <source>
        <dbReference type="EMBL" id="CAB5072629.1"/>
    </source>
</evidence>
<dbReference type="SUPFAM" id="SSF47203">
    <property type="entry name" value="Acyl-CoA dehydrogenase C-terminal domain-like"/>
    <property type="match status" value="1"/>
</dbReference>
<dbReference type="EMBL" id="CAEZTY010000001">
    <property type="protein sequence ID" value="CAB4574245.1"/>
    <property type="molecule type" value="Genomic_DNA"/>
</dbReference>
<dbReference type="EMBL" id="CAFBRD010000001">
    <property type="protein sequence ID" value="CAB5072629.1"/>
    <property type="molecule type" value="Genomic_DNA"/>
</dbReference>
<dbReference type="Pfam" id="PF02770">
    <property type="entry name" value="Acyl-CoA_dh_M"/>
    <property type="match status" value="1"/>
</dbReference>
<evidence type="ECO:0000256" key="2">
    <source>
        <dbReference type="ARBA" id="ARBA00009347"/>
    </source>
</evidence>
<dbReference type="SUPFAM" id="SSF56645">
    <property type="entry name" value="Acyl-CoA dehydrogenase NM domain-like"/>
    <property type="match status" value="1"/>
</dbReference>
<gene>
    <name evidence="11" type="ORF">UFOPK1762_00027</name>
    <name evidence="12" type="ORF">UFOPK1906_00006</name>
    <name evidence="13" type="ORF">UFOPK2624_00033</name>
    <name evidence="14" type="ORF">UFOPK3010_01441</name>
    <name evidence="9" type="ORF">UFOPK3331_00041</name>
    <name evidence="15" type="ORF">UFOPK3785_00011</name>
    <name evidence="10" type="ORF">UFOPK4201_01382</name>
    <name evidence="16" type="ORF">UFOPK4371_00041</name>
</gene>
<keyword evidence="5" id="KW-0560">Oxidoreductase</keyword>
<evidence type="ECO:0000256" key="4">
    <source>
        <dbReference type="ARBA" id="ARBA00022827"/>
    </source>
</evidence>
<evidence type="ECO:0000313" key="15">
    <source>
        <dbReference type="EMBL" id="CAB4938529.1"/>
    </source>
</evidence>
<keyword evidence="3" id="KW-0285">Flavoprotein</keyword>
<evidence type="ECO:0000256" key="5">
    <source>
        <dbReference type="ARBA" id="ARBA00023002"/>
    </source>
</evidence>
<dbReference type="PANTHER" id="PTHR43292:SF3">
    <property type="entry name" value="ACYL-COA DEHYDROGENASE FADE29"/>
    <property type="match status" value="1"/>
</dbReference>
<dbReference type="InterPro" id="IPR009075">
    <property type="entry name" value="AcylCo_DH/oxidase_C"/>
</dbReference>
<reference evidence="10" key="1">
    <citation type="submission" date="2020-05" db="EMBL/GenBank/DDBJ databases">
        <authorList>
            <person name="Chiriac C."/>
            <person name="Salcher M."/>
            <person name="Ghai R."/>
            <person name="Kavagutti S V."/>
        </authorList>
    </citation>
    <scope>NUCLEOTIDE SEQUENCE</scope>
</reference>
<dbReference type="EMBL" id="CAFAAM010000237">
    <property type="protein sequence ID" value="CAB4815794.1"/>
    <property type="molecule type" value="Genomic_DNA"/>
</dbReference>
<feature type="domain" description="Acyl-CoA dehydrogenase/oxidase N-terminal" evidence="8">
    <location>
        <begin position="10"/>
        <end position="115"/>
    </location>
</feature>
<keyword evidence="4" id="KW-0274">FAD</keyword>
<evidence type="ECO:0000313" key="9">
    <source>
        <dbReference type="EMBL" id="CAB4329511.1"/>
    </source>
</evidence>
<dbReference type="EMBL" id="CAEZVC010000001">
    <property type="protein sequence ID" value="CAB4610635.1"/>
    <property type="molecule type" value="Genomic_DNA"/>
</dbReference>
<proteinExistence type="inferred from homology"/>
<dbReference type="AlphaFoldDB" id="A0A6J6APH6"/>
<dbReference type="InterPro" id="IPR037069">
    <property type="entry name" value="AcylCoA_DH/ox_N_sf"/>
</dbReference>
<accession>A0A6J6APH6</accession>
<evidence type="ECO:0000256" key="1">
    <source>
        <dbReference type="ARBA" id="ARBA00001974"/>
    </source>
</evidence>
<dbReference type="Gene3D" id="2.40.110.10">
    <property type="entry name" value="Butyryl-CoA Dehydrogenase, subunit A, domain 2"/>
    <property type="match status" value="1"/>
</dbReference>
<dbReference type="GO" id="GO:0005886">
    <property type="term" value="C:plasma membrane"/>
    <property type="evidence" value="ECO:0007669"/>
    <property type="project" value="TreeGrafter"/>
</dbReference>
<feature type="domain" description="Acyl-CoA oxidase/dehydrogenase middle" evidence="7">
    <location>
        <begin position="119"/>
        <end position="203"/>
    </location>
</feature>
<evidence type="ECO:0000259" key="6">
    <source>
        <dbReference type="Pfam" id="PF00441"/>
    </source>
</evidence>
<evidence type="ECO:0000313" key="12">
    <source>
        <dbReference type="EMBL" id="CAB4610635.1"/>
    </source>
</evidence>
<evidence type="ECO:0000256" key="3">
    <source>
        <dbReference type="ARBA" id="ARBA00022630"/>
    </source>
</evidence>
<dbReference type="EMBL" id="CAEZXY010000001">
    <property type="protein sequence ID" value="CAB4692018.1"/>
    <property type="molecule type" value="Genomic_DNA"/>
</dbReference>
<dbReference type="Gene3D" id="1.20.140.10">
    <property type="entry name" value="Butyryl-CoA Dehydrogenase, subunit A, domain 3"/>
    <property type="match status" value="1"/>
</dbReference>
<dbReference type="GO" id="GO:0050660">
    <property type="term" value="F:flavin adenine dinucleotide binding"/>
    <property type="evidence" value="ECO:0007669"/>
    <property type="project" value="InterPro"/>
</dbReference>
<protein>
    <submittedName>
        <fullName evidence="10">Unannotated protein</fullName>
    </submittedName>
</protein>
<dbReference type="InterPro" id="IPR052161">
    <property type="entry name" value="Mycobact_Acyl-CoA_DH"/>
</dbReference>
<dbReference type="InterPro" id="IPR006091">
    <property type="entry name" value="Acyl-CoA_Oxase/DH_mid-dom"/>
</dbReference>
<feature type="domain" description="Acyl-CoA dehydrogenase/oxidase C-terminal" evidence="6">
    <location>
        <begin position="224"/>
        <end position="372"/>
    </location>
</feature>
<dbReference type="InterPro" id="IPR046373">
    <property type="entry name" value="Acyl-CoA_Oxase/DH_mid-dom_sf"/>
</dbReference>
<name>A0A6J6APH6_9ZZZZ</name>
<dbReference type="Pfam" id="PF02771">
    <property type="entry name" value="Acyl-CoA_dh_N"/>
    <property type="match status" value="1"/>
</dbReference>
<comment type="cofactor">
    <cofactor evidence="1">
        <name>FAD</name>
        <dbReference type="ChEBI" id="CHEBI:57692"/>
    </cofactor>
</comment>
<organism evidence="10">
    <name type="scientific">freshwater metagenome</name>
    <dbReference type="NCBI Taxonomy" id="449393"/>
    <lineage>
        <taxon>unclassified sequences</taxon>
        <taxon>metagenomes</taxon>
        <taxon>ecological metagenomes</taxon>
    </lineage>
</organism>
<dbReference type="Pfam" id="PF00441">
    <property type="entry name" value="Acyl-CoA_dh_1"/>
    <property type="match status" value="1"/>
</dbReference>
<evidence type="ECO:0000313" key="14">
    <source>
        <dbReference type="EMBL" id="CAB4815794.1"/>
    </source>
</evidence>